<dbReference type="VEuPathDB" id="FungiDB:CHGG_05812"/>
<organism evidence="2 3">
    <name type="scientific">Chaetomium globosum (strain ATCC 6205 / CBS 148.51 / DSM 1962 / NBRC 6347 / NRRL 1970)</name>
    <name type="common">Soil fungus</name>
    <dbReference type="NCBI Taxonomy" id="306901"/>
    <lineage>
        <taxon>Eukaryota</taxon>
        <taxon>Fungi</taxon>
        <taxon>Dikarya</taxon>
        <taxon>Ascomycota</taxon>
        <taxon>Pezizomycotina</taxon>
        <taxon>Sordariomycetes</taxon>
        <taxon>Sordariomycetidae</taxon>
        <taxon>Sordariales</taxon>
        <taxon>Chaetomiaceae</taxon>
        <taxon>Chaetomium</taxon>
    </lineage>
</organism>
<dbReference type="RefSeq" id="XP_001221907.1">
    <property type="nucleotide sequence ID" value="XM_001221906.1"/>
</dbReference>
<gene>
    <name evidence="2" type="ORF">CHGG_05812</name>
</gene>
<feature type="region of interest" description="Disordered" evidence="1">
    <location>
        <begin position="104"/>
        <end position="249"/>
    </location>
</feature>
<proteinExistence type="predicted"/>
<protein>
    <submittedName>
        <fullName evidence="2">Uncharacterized protein</fullName>
    </submittedName>
</protein>
<accession>Q2H6A3</accession>
<dbReference type="Proteomes" id="UP000001056">
    <property type="component" value="Unassembled WGS sequence"/>
</dbReference>
<name>Q2H6A3_CHAGB</name>
<evidence type="ECO:0000313" key="2">
    <source>
        <dbReference type="EMBL" id="EAQ89193.1"/>
    </source>
</evidence>
<sequence length="249" mass="27561">MVSEDDARRDCGAAERGFPRWMKGSTKIRNEAGSLCLDSRQPSLVLGRCHVPFRTFVLRSGRTLFDISIRGKERGGRKEKKECGRSENEEKNWLARKYQVARIGGRESKEPPALDLRGWASGSGRADGNPKTQRCRDAERQREAEPKRDRGRTTSAEGVQLSRPKNGRNWGTASLGGQNNMQARPAESHFKPPARCSTSMGCLGRGSHWSATNLPPPGFVQGRGQRSTNDNTFSDTPLPGADSRRLTPL</sequence>
<dbReference type="AlphaFoldDB" id="Q2H6A3"/>
<dbReference type="HOGENOM" id="CLU_1115638_0_0_1"/>
<dbReference type="GeneID" id="4391288"/>
<feature type="compositionally biased region" description="Polar residues" evidence="1">
    <location>
        <begin position="169"/>
        <end position="182"/>
    </location>
</feature>
<evidence type="ECO:0000313" key="3">
    <source>
        <dbReference type="Proteomes" id="UP000001056"/>
    </source>
</evidence>
<dbReference type="InParanoid" id="Q2H6A3"/>
<reference evidence="3" key="1">
    <citation type="journal article" date="2015" name="Genome Announc.">
        <title>Draft genome sequence of the cellulolytic fungus Chaetomium globosum.</title>
        <authorList>
            <person name="Cuomo C.A."/>
            <person name="Untereiner W.A."/>
            <person name="Ma L.-J."/>
            <person name="Grabherr M."/>
            <person name="Birren B.W."/>
        </authorList>
    </citation>
    <scope>NUCLEOTIDE SEQUENCE [LARGE SCALE GENOMIC DNA]</scope>
    <source>
        <strain evidence="3">ATCC 6205 / CBS 148.51 / DSM 1962 / NBRC 6347 / NRRL 1970</strain>
    </source>
</reference>
<evidence type="ECO:0000256" key="1">
    <source>
        <dbReference type="SAM" id="MobiDB-lite"/>
    </source>
</evidence>
<feature type="compositionally biased region" description="Basic and acidic residues" evidence="1">
    <location>
        <begin position="134"/>
        <end position="152"/>
    </location>
</feature>
<keyword evidence="3" id="KW-1185">Reference proteome</keyword>
<feature type="compositionally biased region" description="Polar residues" evidence="1">
    <location>
        <begin position="224"/>
        <end position="235"/>
    </location>
</feature>
<dbReference type="EMBL" id="CH408031">
    <property type="protein sequence ID" value="EAQ89193.1"/>
    <property type="molecule type" value="Genomic_DNA"/>
</dbReference>